<evidence type="ECO:0000313" key="3">
    <source>
        <dbReference type="Proteomes" id="UP000054010"/>
    </source>
</evidence>
<dbReference type="OrthoDB" id="159846at2"/>
<gene>
    <name evidence="2" type="ORF">OSCT_1080</name>
</gene>
<dbReference type="STRING" id="765420.OSCT_1080"/>
<sequence>MANYDQKKPYSWMPEGLRRFLNLEYDDAPATGSSSSAASYSTAPAASYSAAPAPAASSGWTAPSNPSFQASNMSGYTPPASSGYSAPTFQPATGNGGSPAVSGQFDVLSITGALRGFVHGALPPQGVEQFSKELVGTTRSVFDMYSRWFFFQTEDVLKLGQSVIKTVTDLLPTGPAQGTQARRIKVMVSNGDQEETPIKVEA</sequence>
<organism evidence="2 3">
    <name type="scientific">Oscillochloris trichoides DG-6</name>
    <dbReference type="NCBI Taxonomy" id="765420"/>
    <lineage>
        <taxon>Bacteria</taxon>
        <taxon>Bacillati</taxon>
        <taxon>Chloroflexota</taxon>
        <taxon>Chloroflexia</taxon>
        <taxon>Chloroflexales</taxon>
        <taxon>Chloroflexineae</taxon>
        <taxon>Oscillochloridaceae</taxon>
        <taxon>Oscillochloris</taxon>
    </lineage>
</organism>
<dbReference type="EMBL" id="ADVR01000029">
    <property type="protein sequence ID" value="EFO81049.1"/>
    <property type="molecule type" value="Genomic_DNA"/>
</dbReference>
<dbReference type="Proteomes" id="UP000054010">
    <property type="component" value="Unassembled WGS sequence"/>
</dbReference>
<keyword evidence="3" id="KW-1185">Reference proteome</keyword>
<protein>
    <submittedName>
        <fullName evidence="2">Uncharacterized protein</fullName>
    </submittedName>
</protein>
<reference evidence="2 3" key="1">
    <citation type="journal article" date="2011" name="J. Bacteriol.">
        <title>Draft genome sequence of the anoxygenic filamentous phototrophic bacterium Oscillochloris trichoides subsp. DG-6.</title>
        <authorList>
            <person name="Kuznetsov B.B."/>
            <person name="Ivanovsky R.N."/>
            <person name="Keppen O.I."/>
            <person name="Sukhacheva M.V."/>
            <person name="Bumazhkin B.K."/>
            <person name="Patutina E.O."/>
            <person name="Beletsky A.V."/>
            <person name="Mardanov A.V."/>
            <person name="Baslerov R.V."/>
            <person name="Panteleeva A.N."/>
            <person name="Kolganova T.V."/>
            <person name="Ravin N.V."/>
            <person name="Skryabin K.G."/>
        </authorList>
    </citation>
    <scope>NUCLEOTIDE SEQUENCE [LARGE SCALE GENOMIC DNA]</scope>
    <source>
        <strain evidence="2 3">DG-6</strain>
    </source>
</reference>
<comment type="caution">
    <text evidence="2">The sequence shown here is derived from an EMBL/GenBank/DDBJ whole genome shotgun (WGS) entry which is preliminary data.</text>
</comment>
<accession>E1ICM9</accession>
<proteinExistence type="predicted"/>
<dbReference type="HOGENOM" id="CLU_1353537_0_0_0"/>
<evidence type="ECO:0000256" key="1">
    <source>
        <dbReference type="SAM" id="MobiDB-lite"/>
    </source>
</evidence>
<evidence type="ECO:0000313" key="2">
    <source>
        <dbReference type="EMBL" id="EFO81049.1"/>
    </source>
</evidence>
<dbReference type="AlphaFoldDB" id="E1ICM9"/>
<name>E1ICM9_9CHLR</name>
<feature type="region of interest" description="Disordered" evidence="1">
    <location>
        <begin position="71"/>
        <end position="97"/>
    </location>
</feature>
<feature type="compositionally biased region" description="Polar residues" evidence="1">
    <location>
        <begin position="71"/>
        <end position="93"/>
    </location>
</feature>